<feature type="region of interest" description="Disordered" evidence="1">
    <location>
        <begin position="369"/>
        <end position="456"/>
    </location>
</feature>
<feature type="region of interest" description="Disordered" evidence="1">
    <location>
        <begin position="280"/>
        <end position="307"/>
    </location>
</feature>
<sequence length="487" mass="48009">MTVIGRDASPVGHRALLTTPTRFEDPLLSMPSFRRSGGSPTLDSASGSHTGNAAPVTTSALVLSPALRAGGGGGLSSTNSFSARCNHFIDFRRSLPGGGSPGATGQGDGAPTLPAMSRPTSARQPTLSAGNSYFGNLDYNMGYASSITGSESGGPGLDDDEVIGPPINADAAAAAAAAAATVAAAGSQTDGGGHSPVSSLLQARSAPSRRHSAFTMRSPPGASSPPSLTPTSSTVLALSRVGGISPPARLASRSSEGDELVNFGLLQQNYQLQQQQHYGAGSTSFRDRQRGGSYGHAGHFGGPGGSLSPCEGGLQNQTHAVLEQLRGELKSLSMRSLPVCGSGGAAAVAATGAGTAASSSGGGGAANNGGHVVTLMSHGSGGGAGRGGSPGPGSGRVSDGQPPQVSPPRLFLNRTNHSIGSGGAGSDAGVAAGSGGGDHGGGAAPEAPPELFPPRQISSYNCTEARTQAVAVQRSIRGDEEAEQEAF</sequence>
<dbReference type="AlphaFoldDB" id="D8TMA9"/>
<gene>
    <name evidence="2" type="ORF">VOLCADRAFT_87808</name>
</gene>
<feature type="compositionally biased region" description="Gly residues" evidence="1">
    <location>
        <begin position="420"/>
        <end position="443"/>
    </location>
</feature>
<feature type="compositionally biased region" description="Gly residues" evidence="1">
    <location>
        <begin position="96"/>
        <end position="108"/>
    </location>
</feature>
<keyword evidence="3" id="KW-1185">Reference proteome</keyword>
<dbReference type="Proteomes" id="UP000001058">
    <property type="component" value="Unassembled WGS sequence"/>
</dbReference>
<feature type="region of interest" description="Disordered" evidence="1">
    <location>
        <begin position="22"/>
        <end position="53"/>
    </location>
</feature>
<feature type="compositionally biased region" description="Polar residues" evidence="1">
    <location>
        <begin position="38"/>
        <end position="53"/>
    </location>
</feature>
<proteinExistence type="predicted"/>
<feature type="compositionally biased region" description="Gly residues" evidence="1">
    <location>
        <begin position="379"/>
        <end position="394"/>
    </location>
</feature>
<dbReference type="KEGG" id="vcn:VOLCADRAFT_87808"/>
<accession>D8TMA9</accession>
<evidence type="ECO:0000313" key="2">
    <source>
        <dbReference type="EMBL" id="EFJ51610.1"/>
    </source>
</evidence>
<organism evidence="3">
    <name type="scientific">Volvox carteri f. nagariensis</name>
    <dbReference type="NCBI Taxonomy" id="3068"/>
    <lineage>
        <taxon>Eukaryota</taxon>
        <taxon>Viridiplantae</taxon>
        <taxon>Chlorophyta</taxon>
        <taxon>core chlorophytes</taxon>
        <taxon>Chlorophyceae</taxon>
        <taxon>CS clade</taxon>
        <taxon>Chlamydomonadales</taxon>
        <taxon>Volvocaceae</taxon>
        <taxon>Volvox</taxon>
    </lineage>
</organism>
<feature type="region of interest" description="Disordered" evidence="1">
    <location>
        <begin position="186"/>
        <end position="233"/>
    </location>
</feature>
<feature type="compositionally biased region" description="Low complexity" evidence="1">
    <location>
        <begin position="218"/>
        <end position="233"/>
    </location>
</feature>
<dbReference type="EMBL" id="GL378327">
    <property type="protein sequence ID" value="EFJ51610.1"/>
    <property type="molecule type" value="Genomic_DNA"/>
</dbReference>
<name>D8TMA9_VOLCA</name>
<reference evidence="2 3" key="1">
    <citation type="journal article" date="2010" name="Science">
        <title>Genomic analysis of organismal complexity in the multicellular green alga Volvox carteri.</title>
        <authorList>
            <person name="Prochnik S.E."/>
            <person name="Umen J."/>
            <person name="Nedelcu A.M."/>
            <person name="Hallmann A."/>
            <person name="Miller S.M."/>
            <person name="Nishii I."/>
            <person name="Ferris P."/>
            <person name="Kuo A."/>
            <person name="Mitros T."/>
            <person name="Fritz-Laylin L.K."/>
            <person name="Hellsten U."/>
            <person name="Chapman J."/>
            <person name="Simakov O."/>
            <person name="Rensing S.A."/>
            <person name="Terry A."/>
            <person name="Pangilinan J."/>
            <person name="Kapitonov V."/>
            <person name="Jurka J."/>
            <person name="Salamov A."/>
            <person name="Shapiro H."/>
            <person name="Schmutz J."/>
            <person name="Grimwood J."/>
            <person name="Lindquist E."/>
            <person name="Lucas S."/>
            <person name="Grigoriev I.V."/>
            <person name="Schmitt R."/>
            <person name="Kirk D."/>
            <person name="Rokhsar D.S."/>
        </authorList>
    </citation>
    <scope>NUCLEOTIDE SEQUENCE [LARGE SCALE GENOMIC DNA]</scope>
    <source>
        <strain evidence="3">f. Nagariensis / Eve</strain>
    </source>
</reference>
<dbReference type="RefSeq" id="XP_002947562.1">
    <property type="nucleotide sequence ID" value="XM_002947516.1"/>
</dbReference>
<dbReference type="GeneID" id="9620387"/>
<dbReference type="InParanoid" id="D8TMA9"/>
<evidence type="ECO:0000256" key="1">
    <source>
        <dbReference type="SAM" id="MobiDB-lite"/>
    </source>
</evidence>
<evidence type="ECO:0000313" key="3">
    <source>
        <dbReference type="Proteomes" id="UP000001058"/>
    </source>
</evidence>
<feature type="region of interest" description="Disordered" evidence="1">
    <location>
        <begin position="95"/>
        <end position="125"/>
    </location>
</feature>
<dbReference type="OrthoDB" id="533842at2759"/>
<protein>
    <submittedName>
        <fullName evidence="2">Uncharacterized protein</fullName>
    </submittedName>
</protein>
<feature type="compositionally biased region" description="Gly residues" evidence="1">
    <location>
        <begin position="292"/>
        <end position="305"/>
    </location>
</feature>